<keyword evidence="3" id="KW-0496">Mitochondrion</keyword>
<evidence type="ECO:0000256" key="6">
    <source>
        <dbReference type="SAM" id="MobiDB-lite"/>
    </source>
</evidence>
<proteinExistence type="predicted"/>
<comment type="caution">
    <text evidence="8">The sequence shown here is derived from an EMBL/GenBank/DDBJ whole genome shotgun (WGS) entry which is preliminary data.</text>
</comment>
<evidence type="ECO:0000256" key="7">
    <source>
        <dbReference type="SAM" id="Phobius"/>
    </source>
</evidence>
<evidence type="ECO:0000313" key="9">
    <source>
        <dbReference type="Proteomes" id="UP000076874"/>
    </source>
</evidence>
<dbReference type="InterPro" id="IPR023395">
    <property type="entry name" value="MCP_dom_sf"/>
</dbReference>
<dbReference type="Gene3D" id="1.50.40.10">
    <property type="entry name" value="Mitochondrial carrier domain"/>
    <property type="match status" value="1"/>
</dbReference>
<feature type="region of interest" description="Disordered" evidence="6">
    <location>
        <begin position="1"/>
        <end position="34"/>
    </location>
</feature>
<keyword evidence="9" id="KW-1185">Reference proteome</keyword>
<evidence type="ECO:0000313" key="8">
    <source>
        <dbReference type="EMBL" id="OAA55514.1"/>
    </source>
</evidence>
<dbReference type="OrthoDB" id="77989at2759"/>
<keyword evidence="2 7" id="KW-0812">Transmembrane</keyword>
<keyword evidence="3" id="KW-0999">Mitochondrion inner membrane</keyword>
<dbReference type="GO" id="GO:0016020">
    <property type="term" value="C:membrane"/>
    <property type="evidence" value="ECO:0007669"/>
    <property type="project" value="UniProtKB-SubCell"/>
</dbReference>
<gene>
    <name evidence="8" type="ORF">SPI_08198</name>
</gene>
<reference evidence="8 9" key="1">
    <citation type="journal article" date="2016" name="Genome Biol. Evol.">
        <title>Divergent and convergent evolution of fungal pathogenicity.</title>
        <authorList>
            <person name="Shang Y."/>
            <person name="Xiao G."/>
            <person name="Zheng P."/>
            <person name="Cen K."/>
            <person name="Zhan S."/>
            <person name="Wang C."/>
        </authorList>
    </citation>
    <scope>NUCLEOTIDE SEQUENCE [LARGE SCALE GENOMIC DNA]</scope>
    <source>
        <strain evidence="8 9">RCEF 264</strain>
    </source>
</reference>
<evidence type="ECO:0000256" key="2">
    <source>
        <dbReference type="ARBA" id="ARBA00022692"/>
    </source>
</evidence>
<feature type="transmembrane region" description="Helical" evidence="7">
    <location>
        <begin position="263"/>
        <end position="285"/>
    </location>
</feature>
<organism evidence="8 9">
    <name type="scientific">Niveomyces insectorum RCEF 264</name>
    <dbReference type="NCBI Taxonomy" id="1081102"/>
    <lineage>
        <taxon>Eukaryota</taxon>
        <taxon>Fungi</taxon>
        <taxon>Dikarya</taxon>
        <taxon>Ascomycota</taxon>
        <taxon>Pezizomycotina</taxon>
        <taxon>Sordariomycetes</taxon>
        <taxon>Hypocreomycetidae</taxon>
        <taxon>Hypocreales</taxon>
        <taxon>Cordycipitaceae</taxon>
        <taxon>Niveomyces</taxon>
    </lineage>
</organism>
<dbReference type="EMBL" id="AZHD01000019">
    <property type="protein sequence ID" value="OAA55514.1"/>
    <property type="molecule type" value="Genomic_DNA"/>
</dbReference>
<evidence type="ECO:0000256" key="1">
    <source>
        <dbReference type="ARBA" id="ARBA00004370"/>
    </source>
</evidence>
<sequence>MAQQRDEVNPLRPYYIPPSIGDAPNPSFNSGRYPLAGGNGGGDYTRKAREAFSDVDYKDYISGPPSSIIRSTKDVLDDLLWRYTSVLLAQPFEVAKTLLQVRDGVGSVAETVPNELDTLSLERQYGYEASAGDPFAGYESDPDEPSYFAPNVPSTSSASLLISRKPPTLSPSPITSPHLAAARLSEHQLLLRKPGSILEVMSQLWHKEGAWGVWKGSNASFLYSVLQHLLENWSRSLLSALFDVPDLGLKDDIDRLIDIASPYPWASLFIAATAAVATSLFLAPLDLVRTR</sequence>
<name>A0A167NFS7_9HYPO</name>
<evidence type="ECO:0000256" key="4">
    <source>
        <dbReference type="ARBA" id="ARBA00022989"/>
    </source>
</evidence>
<protein>
    <submittedName>
        <fullName evidence="8">Mitochondrial carrier domain protein</fullName>
    </submittedName>
</protein>
<dbReference type="AlphaFoldDB" id="A0A167NFS7"/>
<evidence type="ECO:0000256" key="5">
    <source>
        <dbReference type="ARBA" id="ARBA00023136"/>
    </source>
</evidence>
<evidence type="ECO:0000256" key="3">
    <source>
        <dbReference type="ARBA" id="ARBA00022792"/>
    </source>
</evidence>
<dbReference type="STRING" id="1081102.A0A167NFS7"/>
<dbReference type="Proteomes" id="UP000076874">
    <property type="component" value="Unassembled WGS sequence"/>
</dbReference>
<keyword evidence="4 7" id="KW-1133">Transmembrane helix</keyword>
<accession>A0A167NFS7</accession>
<comment type="subcellular location">
    <subcellularLocation>
        <location evidence="1">Membrane</location>
    </subcellularLocation>
</comment>
<dbReference type="SUPFAM" id="SSF103506">
    <property type="entry name" value="Mitochondrial carrier"/>
    <property type="match status" value="1"/>
</dbReference>
<keyword evidence="5 7" id="KW-0472">Membrane</keyword>